<evidence type="ECO:0000256" key="1">
    <source>
        <dbReference type="ARBA" id="ARBA00001947"/>
    </source>
</evidence>
<keyword evidence="4" id="KW-0862">Zinc</keyword>
<evidence type="ECO:0000259" key="6">
    <source>
        <dbReference type="Pfam" id="PF01979"/>
    </source>
</evidence>
<keyword evidence="2" id="KW-0479">Metal-binding</keyword>
<dbReference type="InterPro" id="IPR011059">
    <property type="entry name" value="Metal-dep_hydrolase_composite"/>
</dbReference>
<dbReference type="InterPro" id="IPR006680">
    <property type="entry name" value="Amidohydro-rel"/>
</dbReference>
<dbReference type="InterPro" id="IPR032466">
    <property type="entry name" value="Metal_Hydrolase"/>
</dbReference>
<dbReference type="EMBL" id="BQKY01000001">
    <property type="protein sequence ID" value="GJN87479.1"/>
    <property type="molecule type" value="Genomic_DNA"/>
</dbReference>
<organism evidence="7 8">
    <name type="scientific">Rhodotorula paludigena</name>
    <dbReference type="NCBI Taxonomy" id="86838"/>
    <lineage>
        <taxon>Eukaryota</taxon>
        <taxon>Fungi</taxon>
        <taxon>Dikarya</taxon>
        <taxon>Basidiomycota</taxon>
        <taxon>Pucciniomycotina</taxon>
        <taxon>Microbotryomycetes</taxon>
        <taxon>Sporidiobolales</taxon>
        <taxon>Sporidiobolaceae</taxon>
        <taxon>Rhodotorula</taxon>
    </lineage>
</organism>
<proteinExistence type="predicted"/>
<dbReference type="GO" id="GO:0008892">
    <property type="term" value="F:guanine deaminase activity"/>
    <property type="evidence" value="ECO:0007669"/>
    <property type="project" value="TreeGrafter"/>
</dbReference>
<evidence type="ECO:0000313" key="8">
    <source>
        <dbReference type="Proteomes" id="UP001342314"/>
    </source>
</evidence>
<dbReference type="AlphaFoldDB" id="A0AAV5GCA1"/>
<comment type="cofactor">
    <cofactor evidence="1">
        <name>Zn(2+)</name>
        <dbReference type="ChEBI" id="CHEBI:29105"/>
    </cofactor>
</comment>
<evidence type="ECO:0000256" key="5">
    <source>
        <dbReference type="SAM" id="MobiDB-lite"/>
    </source>
</evidence>
<dbReference type="PANTHER" id="PTHR11271:SF6">
    <property type="entry name" value="GUANINE DEAMINASE"/>
    <property type="match status" value="1"/>
</dbReference>
<dbReference type="GO" id="GO:0008270">
    <property type="term" value="F:zinc ion binding"/>
    <property type="evidence" value="ECO:0007669"/>
    <property type="project" value="TreeGrafter"/>
</dbReference>
<name>A0AAV5GCA1_9BASI</name>
<dbReference type="SUPFAM" id="SSF51338">
    <property type="entry name" value="Composite domain of metallo-dependent hydrolases"/>
    <property type="match status" value="1"/>
</dbReference>
<dbReference type="Gene3D" id="3.20.20.140">
    <property type="entry name" value="Metal-dependent hydrolases"/>
    <property type="match status" value="1"/>
</dbReference>
<feature type="region of interest" description="Disordered" evidence="5">
    <location>
        <begin position="390"/>
        <end position="411"/>
    </location>
</feature>
<evidence type="ECO:0000256" key="3">
    <source>
        <dbReference type="ARBA" id="ARBA00022801"/>
    </source>
</evidence>
<dbReference type="PANTHER" id="PTHR11271">
    <property type="entry name" value="GUANINE DEAMINASE"/>
    <property type="match status" value="1"/>
</dbReference>
<keyword evidence="3" id="KW-0378">Hydrolase</keyword>
<dbReference type="SUPFAM" id="SSF51556">
    <property type="entry name" value="Metallo-dependent hydrolases"/>
    <property type="match status" value="1"/>
</dbReference>
<feature type="domain" description="Amidohydrolase-related" evidence="6">
    <location>
        <begin position="85"/>
        <end position="471"/>
    </location>
</feature>
<accession>A0AAV5GCA1</accession>
<dbReference type="GO" id="GO:0046098">
    <property type="term" value="P:guanine metabolic process"/>
    <property type="evidence" value="ECO:0007669"/>
    <property type="project" value="TreeGrafter"/>
</dbReference>
<feature type="compositionally biased region" description="Polar residues" evidence="5">
    <location>
        <begin position="393"/>
        <end position="406"/>
    </location>
</feature>
<keyword evidence="8" id="KW-1185">Reference proteome</keyword>
<evidence type="ECO:0000256" key="4">
    <source>
        <dbReference type="ARBA" id="ARBA00022833"/>
    </source>
</evidence>
<sequence length="554" mass="59913">MPTVIPAPHGPTTPLQRRVFYGTAIHAVSLTETEYLSNTLIGVDEAGVITFVERSVASDEVDERLRSLGWVDQAAQLVRLQKGEFLMPGLIDTHTHAPQHLNLAFGQQFELLDWLDKVTFPAEAKFADPAYARRTYDEVVRRAISIGTTTCCWYGTIHPTTKILAAICHRQGQRAFVGKCNMDRNSAPYYQESSAQQSLADTEDYVSFVRSHCDSPSLASSTVSPVKRSSAPTALVQPILTPRFAISCTDEVMQGLSEMMDRDEHLPLQTHLSENPAEIEFALSLYPGIASYTAVYDRFRLLRRNTVLAHCVHMSDDELNLIKQHESGISHCADSNFNLRSGTARVAAMLDKGIKVGLGTDVSGGLSLGVLSSIRAASTASKTICFHERESRSSSLPNGTASSAPSADTVLSADGQSRPAGFFASKHLSLETLFYLATLGGAHVCSIEDRVGNFVVGKEFDAILVQTGQGEAREHAAPAQSEAASLEDEVEKALAGAATEEESEGPGNPALLVTPDEPIERVFEKFLFAGDDRNMGSVFVRGRIIGGARPLASA</sequence>
<dbReference type="Proteomes" id="UP001342314">
    <property type="component" value="Unassembled WGS sequence"/>
</dbReference>
<dbReference type="GO" id="GO:0005829">
    <property type="term" value="C:cytosol"/>
    <property type="evidence" value="ECO:0007669"/>
    <property type="project" value="TreeGrafter"/>
</dbReference>
<gene>
    <name evidence="7" type="ORF">Rhopal_000428-T1</name>
</gene>
<protein>
    <recommendedName>
        <fullName evidence="6">Amidohydrolase-related domain-containing protein</fullName>
    </recommendedName>
</protein>
<dbReference type="InterPro" id="IPR051607">
    <property type="entry name" value="Metallo-dep_hydrolases"/>
</dbReference>
<reference evidence="7 8" key="1">
    <citation type="submission" date="2021-12" db="EMBL/GenBank/DDBJ databases">
        <title>High titer production of polyol ester of fatty acids by Rhodotorula paludigena BS15 towards product separation-free biomass refinery.</title>
        <authorList>
            <person name="Mano J."/>
            <person name="Ono H."/>
            <person name="Tanaka T."/>
            <person name="Naito K."/>
            <person name="Sushida H."/>
            <person name="Ike M."/>
            <person name="Tokuyasu K."/>
            <person name="Kitaoka M."/>
        </authorList>
    </citation>
    <scope>NUCLEOTIDE SEQUENCE [LARGE SCALE GENOMIC DNA]</scope>
    <source>
        <strain evidence="7 8">BS15</strain>
    </source>
</reference>
<dbReference type="Gene3D" id="2.30.40.10">
    <property type="entry name" value="Urease, subunit C, domain 1"/>
    <property type="match status" value="1"/>
</dbReference>
<evidence type="ECO:0000256" key="2">
    <source>
        <dbReference type="ARBA" id="ARBA00022723"/>
    </source>
</evidence>
<feature type="region of interest" description="Disordered" evidence="5">
    <location>
        <begin position="491"/>
        <end position="513"/>
    </location>
</feature>
<comment type="caution">
    <text evidence="7">The sequence shown here is derived from an EMBL/GenBank/DDBJ whole genome shotgun (WGS) entry which is preliminary data.</text>
</comment>
<dbReference type="Pfam" id="PF01979">
    <property type="entry name" value="Amidohydro_1"/>
    <property type="match status" value="1"/>
</dbReference>
<evidence type="ECO:0000313" key="7">
    <source>
        <dbReference type="EMBL" id="GJN87479.1"/>
    </source>
</evidence>